<evidence type="ECO:0000313" key="9">
    <source>
        <dbReference type="EMBL" id="PHT65492.1"/>
    </source>
</evidence>
<sequence length="277" mass="30200">MARSTSYLERGVQPLDWLEKGIEILSIGSYVPTGSHNFREIVMAQKQIWSGLLLFPVLVMFLISCLAETNRASFDLPEAEAESVAGYNVEYARDAILNSSLLAEANISRSRGLILTETRGGSLLTSKYSILGKSSRSDEDAGGGVIFSTKPSLPAAEEDPRDRSEIDRALDQLELVKIKEPKYLLDKNISPSIESEKNRVSKGCKTGNLSQELDLQPPQACGHCDSRIAGLRLGSMISLQGLNTHAHLDKKTRLRSLGQLIASLGFSASFSCIDPLC</sequence>
<dbReference type="PANTHER" id="PTHR11432">
    <property type="entry name" value="NADH DEHYDROGENASE SUBUNIT 1"/>
    <property type="match status" value="1"/>
</dbReference>
<evidence type="ECO:0000256" key="3">
    <source>
        <dbReference type="ARBA" id="ARBA00022692"/>
    </source>
</evidence>
<name>A0A2G2Y6Z6_CAPAN</name>
<evidence type="ECO:0000256" key="7">
    <source>
        <dbReference type="SAM" id="MobiDB-lite"/>
    </source>
</evidence>
<protein>
    <submittedName>
        <fullName evidence="9">NADH-ubiquinone oxidoreductase chain 1</fullName>
    </submittedName>
</protein>
<evidence type="ECO:0000256" key="1">
    <source>
        <dbReference type="ARBA" id="ARBA00004141"/>
    </source>
</evidence>
<dbReference type="GO" id="GO:0045271">
    <property type="term" value="C:respiratory chain complex I"/>
    <property type="evidence" value="ECO:0000318"/>
    <property type="project" value="GO_Central"/>
</dbReference>
<dbReference type="GO" id="GO:0009060">
    <property type="term" value="P:aerobic respiration"/>
    <property type="evidence" value="ECO:0000318"/>
    <property type="project" value="GO_Central"/>
</dbReference>
<comment type="subcellular location">
    <subcellularLocation>
        <location evidence="6">Cell membrane</location>
        <topology evidence="6">Multi-pass membrane protein</topology>
    </subcellularLocation>
    <subcellularLocation>
        <location evidence="1">Membrane</location>
        <topology evidence="1">Multi-pass membrane protein</topology>
    </subcellularLocation>
</comment>
<keyword evidence="3 6" id="KW-0812">Transmembrane</keyword>
<dbReference type="InterPro" id="IPR001694">
    <property type="entry name" value="NADH_UbQ_OxRdtase_su1/FPO"/>
</dbReference>
<dbReference type="Pfam" id="PF00146">
    <property type="entry name" value="NADHdh"/>
    <property type="match status" value="1"/>
</dbReference>
<dbReference type="EMBL" id="AYRZ02000012">
    <property type="protein sequence ID" value="PHT65492.1"/>
    <property type="molecule type" value="Genomic_DNA"/>
</dbReference>
<dbReference type="GO" id="GO:0005886">
    <property type="term" value="C:plasma membrane"/>
    <property type="evidence" value="ECO:0007669"/>
    <property type="project" value="UniProtKB-SubCell"/>
</dbReference>
<evidence type="ECO:0000313" key="10">
    <source>
        <dbReference type="Proteomes" id="UP000222542"/>
    </source>
</evidence>
<evidence type="ECO:0000256" key="5">
    <source>
        <dbReference type="ARBA" id="ARBA00023136"/>
    </source>
</evidence>
<keyword evidence="5 8" id="KW-0472">Membrane</keyword>
<evidence type="ECO:0000256" key="8">
    <source>
        <dbReference type="SAM" id="Phobius"/>
    </source>
</evidence>
<dbReference type="Gramene" id="PHT65492">
    <property type="protein sequence ID" value="PHT65492"/>
    <property type="gene ID" value="T459_29917"/>
</dbReference>
<proteinExistence type="inferred from homology"/>
<comment type="similarity">
    <text evidence="2 6">Belongs to the complex I subunit 1 family.</text>
</comment>
<dbReference type="STRING" id="4072.A0A2G2Y6Z6"/>
<evidence type="ECO:0000256" key="4">
    <source>
        <dbReference type="ARBA" id="ARBA00022989"/>
    </source>
</evidence>
<keyword evidence="4 8" id="KW-1133">Transmembrane helix</keyword>
<dbReference type="Proteomes" id="UP000222542">
    <property type="component" value="Unassembled WGS sequence"/>
</dbReference>
<feature type="region of interest" description="Disordered" evidence="7">
    <location>
        <begin position="134"/>
        <end position="164"/>
    </location>
</feature>
<dbReference type="AlphaFoldDB" id="A0A2G2Y6Z6"/>
<reference evidence="9 10" key="2">
    <citation type="journal article" date="2017" name="Genome Biol.">
        <title>New reference genome sequences of hot pepper reveal the massive evolution of plant disease-resistance genes by retroduplication.</title>
        <authorList>
            <person name="Kim S."/>
            <person name="Park J."/>
            <person name="Yeom S.I."/>
            <person name="Kim Y.M."/>
            <person name="Seo E."/>
            <person name="Kim K.T."/>
            <person name="Kim M.S."/>
            <person name="Lee J.M."/>
            <person name="Cheong K."/>
            <person name="Shin H.S."/>
            <person name="Kim S.B."/>
            <person name="Han K."/>
            <person name="Lee J."/>
            <person name="Park M."/>
            <person name="Lee H.A."/>
            <person name="Lee H.Y."/>
            <person name="Lee Y."/>
            <person name="Oh S."/>
            <person name="Lee J.H."/>
            <person name="Choi E."/>
            <person name="Choi E."/>
            <person name="Lee S.E."/>
            <person name="Jeon J."/>
            <person name="Kim H."/>
            <person name="Choi G."/>
            <person name="Song H."/>
            <person name="Lee J."/>
            <person name="Lee S.C."/>
            <person name="Kwon J.K."/>
            <person name="Lee H.Y."/>
            <person name="Koo N."/>
            <person name="Hong Y."/>
            <person name="Kim R.W."/>
            <person name="Kang W.H."/>
            <person name="Huh J.H."/>
            <person name="Kang B.C."/>
            <person name="Yang T.J."/>
            <person name="Lee Y.H."/>
            <person name="Bennetzen J.L."/>
            <person name="Choi D."/>
        </authorList>
    </citation>
    <scope>NUCLEOTIDE SEQUENCE [LARGE SCALE GENOMIC DNA]</scope>
    <source>
        <strain evidence="10">cv. CM334</strain>
    </source>
</reference>
<keyword evidence="6" id="KW-0520">NAD</keyword>
<comment type="caution">
    <text evidence="9">The sequence shown here is derived from an EMBL/GenBank/DDBJ whole genome shotgun (WGS) entry which is preliminary data.</text>
</comment>
<dbReference type="PANTHER" id="PTHR11432:SF3">
    <property type="entry name" value="NADH-UBIQUINONE OXIDOREDUCTASE CHAIN 1"/>
    <property type="match status" value="1"/>
</dbReference>
<reference evidence="9 10" key="1">
    <citation type="journal article" date="2014" name="Nat. Genet.">
        <title>Genome sequence of the hot pepper provides insights into the evolution of pungency in Capsicum species.</title>
        <authorList>
            <person name="Kim S."/>
            <person name="Park M."/>
            <person name="Yeom S.I."/>
            <person name="Kim Y.M."/>
            <person name="Lee J.M."/>
            <person name="Lee H.A."/>
            <person name="Seo E."/>
            <person name="Choi J."/>
            <person name="Cheong K."/>
            <person name="Kim K.T."/>
            <person name="Jung K."/>
            <person name="Lee G.W."/>
            <person name="Oh S.K."/>
            <person name="Bae C."/>
            <person name="Kim S.B."/>
            <person name="Lee H.Y."/>
            <person name="Kim S.Y."/>
            <person name="Kim M.S."/>
            <person name="Kang B.C."/>
            <person name="Jo Y.D."/>
            <person name="Yang H.B."/>
            <person name="Jeong H.J."/>
            <person name="Kang W.H."/>
            <person name="Kwon J.K."/>
            <person name="Shin C."/>
            <person name="Lim J.Y."/>
            <person name="Park J.H."/>
            <person name="Huh J.H."/>
            <person name="Kim J.S."/>
            <person name="Kim B.D."/>
            <person name="Cohen O."/>
            <person name="Paran I."/>
            <person name="Suh M.C."/>
            <person name="Lee S.B."/>
            <person name="Kim Y.K."/>
            <person name="Shin Y."/>
            <person name="Noh S.J."/>
            <person name="Park J."/>
            <person name="Seo Y.S."/>
            <person name="Kwon S.Y."/>
            <person name="Kim H.A."/>
            <person name="Park J.M."/>
            <person name="Kim H.J."/>
            <person name="Choi S.B."/>
            <person name="Bosland P.W."/>
            <person name="Reeves G."/>
            <person name="Jo S.H."/>
            <person name="Lee B.W."/>
            <person name="Cho H.T."/>
            <person name="Choi H.S."/>
            <person name="Lee M.S."/>
            <person name="Yu Y."/>
            <person name="Do Choi Y."/>
            <person name="Park B.S."/>
            <person name="van Deynze A."/>
            <person name="Ashrafi H."/>
            <person name="Hill T."/>
            <person name="Kim W.T."/>
            <person name="Pai H.S."/>
            <person name="Ahn H.K."/>
            <person name="Yeam I."/>
            <person name="Giovannoni J.J."/>
            <person name="Rose J.K."/>
            <person name="Sorensen I."/>
            <person name="Lee S.J."/>
            <person name="Kim R.W."/>
            <person name="Choi I.Y."/>
            <person name="Choi B.S."/>
            <person name="Lim J.S."/>
            <person name="Lee Y.H."/>
            <person name="Choi D."/>
        </authorList>
    </citation>
    <scope>NUCLEOTIDE SEQUENCE [LARGE SCALE GENOMIC DNA]</scope>
    <source>
        <strain evidence="10">cv. CM334</strain>
    </source>
</reference>
<accession>A0A2G2Y6Z6</accession>
<gene>
    <name evidence="9" type="ORF">T459_29917</name>
</gene>
<organism evidence="9 10">
    <name type="scientific">Capsicum annuum</name>
    <name type="common">Capsicum pepper</name>
    <dbReference type="NCBI Taxonomy" id="4072"/>
    <lineage>
        <taxon>Eukaryota</taxon>
        <taxon>Viridiplantae</taxon>
        <taxon>Streptophyta</taxon>
        <taxon>Embryophyta</taxon>
        <taxon>Tracheophyta</taxon>
        <taxon>Spermatophyta</taxon>
        <taxon>Magnoliopsida</taxon>
        <taxon>eudicotyledons</taxon>
        <taxon>Gunneridae</taxon>
        <taxon>Pentapetalae</taxon>
        <taxon>asterids</taxon>
        <taxon>lamiids</taxon>
        <taxon>Solanales</taxon>
        <taxon>Solanaceae</taxon>
        <taxon>Solanoideae</taxon>
        <taxon>Capsiceae</taxon>
        <taxon>Capsicum</taxon>
    </lineage>
</organism>
<keyword evidence="10" id="KW-1185">Reference proteome</keyword>
<feature type="transmembrane region" description="Helical" evidence="8">
    <location>
        <begin position="48"/>
        <end position="67"/>
    </location>
</feature>
<evidence type="ECO:0000256" key="6">
    <source>
        <dbReference type="RuleBase" id="RU000471"/>
    </source>
</evidence>
<evidence type="ECO:0000256" key="2">
    <source>
        <dbReference type="ARBA" id="ARBA00010535"/>
    </source>
</evidence>